<protein>
    <recommendedName>
        <fullName evidence="3">Lipoprotein</fullName>
    </recommendedName>
</protein>
<dbReference type="PROSITE" id="PS51257">
    <property type="entry name" value="PROKAR_LIPOPROTEIN"/>
    <property type="match status" value="1"/>
</dbReference>
<dbReference type="EMBL" id="AP024749">
    <property type="protein sequence ID" value="BCY27727.1"/>
    <property type="molecule type" value="Genomic_DNA"/>
</dbReference>
<evidence type="ECO:0008006" key="3">
    <source>
        <dbReference type="Google" id="ProtNLM"/>
    </source>
</evidence>
<keyword evidence="2" id="KW-1185">Reference proteome</keyword>
<name>A0ABN6HTI9_9FLAO</name>
<organism evidence="1 2">
    <name type="scientific">Flavobacterium okayamense</name>
    <dbReference type="NCBI Taxonomy" id="2830782"/>
    <lineage>
        <taxon>Bacteria</taxon>
        <taxon>Pseudomonadati</taxon>
        <taxon>Bacteroidota</taxon>
        <taxon>Flavobacteriia</taxon>
        <taxon>Flavobacteriales</taxon>
        <taxon>Flavobacteriaceae</taxon>
        <taxon>Flavobacterium</taxon>
    </lineage>
</organism>
<evidence type="ECO:0000313" key="1">
    <source>
        <dbReference type="EMBL" id="BCY27727.1"/>
    </source>
</evidence>
<dbReference type="RefSeq" id="WP_221259332.1">
    <property type="nucleotide sequence ID" value="NZ_AP024749.1"/>
</dbReference>
<gene>
    <name evidence="1" type="ORF">KK2020170_05950</name>
</gene>
<accession>A0ABN6HTI9</accession>
<dbReference type="Proteomes" id="UP000825258">
    <property type="component" value="Chromosome"/>
</dbReference>
<reference evidence="1 2" key="1">
    <citation type="submission" date="2021-06" db="EMBL/GenBank/DDBJ databases">
        <title>Whole genome sequences of Flavobacterium sp. KK2020170 and assembly.</title>
        <authorList>
            <person name="Kitahara K."/>
            <person name="Miyoshi S."/>
            <person name="Uesaka K."/>
        </authorList>
    </citation>
    <scope>NUCLEOTIDE SEQUENCE [LARGE SCALE GENOMIC DNA]</scope>
    <source>
        <strain evidence="1 2">KK2020170</strain>
    </source>
</reference>
<evidence type="ECO:0000313" key="2">
    <source>
        <dbReference type="Proteomes" id="UP000825258"/>
    </source>
</evidence>
<proteinExistence type="predicted"/>
<sequence length="129" mass="14952">MKKYLFLLVLISLVYSCSKQKNNVEIKTKNLTIIINESTSLIEKKLNIEPTKDSIISSENFSISNVSDVLKTYYNANSKTDKITFTNASSNKYDIYVINHNKNEDFNNLIIEFCEVLKKKNLLEYKIEP</sequence>